<reference evidence="1" key="1">
    <citation type="submission" date="2018-05" db="EMBL/GenBank/DDBJ databases">
        <authorList>
            <person name="Lanie J.A."/>
            <person name="Ng W.-L."/>
            <person name="Kazmierczak K.M."/>
            <person name="Andrzejewski T.M."/>
            <person name="Davidsen T.M."/>
            <person name="Wayne K.J."/>
            <person name="Tettelin H."/>
            <person name="Glass J.I."/>
            <person name="Rusch D."/>
            <person name="Podicherti R."/>
            <person name="Tsui H.-C.T."/>
            <person name="Winkler M.E."/>
        </authorList>
    </citation>
    <scope>NUCLEOTIDE SEQUENCE</scope>
</reference>
<feature type="non-terminal residue" evidence="1">
    <location>
        <position position="126"/>
    </location>
</feature>
<gene>
    <name evidence="1" type="ORF">METZ01_LOCUS485113</name>
</gene>
<sequence length="126" mass="14363">MIPINIVKNRINENMNDHQEDYHKATRLIMESNVKKTLEIAEVKTAIIDSVLGEPKDNGNHYKILSLGCSVVSMGLAARGHEVTSIFCPAGQQEYLTKIYDEHEIFRSALSHIKDPKNNLYKKMHE</sequence>
<dbReference type="EMBL" id="UINC01209296">
    <property type="protein sequence ID" value="SVE32259.1"/>
    <property type="molecule type" value="Genomic_DNA"/>
</dbReference>
<accession>A0A383CJM4</accession>
<evidence type="ECO:0000313" key="1">
    <source>
        <dbReference type="EMBL" id="SVE32259.1"/>
    </source>
</evidence>
<proteinExistence type="predicted"/>
<protein>
    <submittedName>
        <fullName evidence="1">Uncharacterized protein</fullName>
    </submittedName>
</protein>
<organism evidence="1">
    <name type="scientific">marine metagenome</name>
    <dbReference type="NCBI Taxonomy" id="408172"/>
    <lineage>
        <taxon>unclassified sequences</taxon>
        <taxon>metagenomes</taxon>
        <taxon>ecological metagenomes</taxon>
    </lineage>
</organism>
<dbReference type="AlphaFoldDB" id="A0A383CJM4"/>
<name>A0A383CJM4_9ZZZZ</name>